<evidence type="ECO:0000313" key="1">
    <source>
        <dbReference type="EMBL" id="SDZ87694.1"/>
    </source>
</evidence>
<evidence type="ECO:0000313" key="2">
    <source>
        <dbReference type="Proteomes" id="UP000198820"/>
    </source>
</evidence>
<dbReference type="STRING" id="908615.SAMN05421540_10245"/>
<dbReference type="AlphaFoldDB" id="A0A1H3WMV3"/>
<dbReference type="InterPro" id="IPR017136">
    <property type="entry name" value="UCP037205"/>
</dbReference>
<organism evidence="1 2">
    <name type="scientific">Psychroflexus halocasei</name>
    <dbReference type="NCBI Taxonomy" id="908615"/>
    <lineage>
        <taxon>Bacteria</taxon>
        <taxon>Pseudomonadati</taxon>
        <taxon>Bacteroidota</taxon>
        <taxon>Flavobacteriia</taxon>
        <taxon>Flavobacteriales</taxon>
        <taxon>Flavobacteriaceae</taxon>
        <taxon>Psychroflexus</taxon>
    </lineage>
</organism>
<sequence>MTKPKESKICATCGKPFAWRKNGVKIGTRSSIAVKGADDIKTLKYDFEIFQNKKYERHYDE</sequence>
<gene>
    <name evidence="1" type="ORF">SAMN05421540_10245</name>
</gene>
<protein>
    <recommendedName>
        <fullName evidence="3">DUF2256 domain-containing protein</fullName>
    </recommendedName>
</protein>
<proteinExistence type="predicted"/>
<keyword evidence="2" id="KW-1185">Reference proteome</keyword>
<dbReference type="Pfam" id="PF10013">
    <property type="entry name" value="DUF2256"/>
    <property type="match status" value="1"/>
</dbReference>
<name>A0A1H3WMV3_9FLAO</name>
<evidence type="ECO:0008006" key="3">
    <source>
        <dbReference type="Google" id="ProtNLM"/>
    </source>
</evidence>
<reference evidence="1 2" key="1">
    <citation type="submission" date="2016-10" db="EMBL/GenBank/DDBJ databases">
        <authorList>
            <person name="de Groot N.N."/>
        </authorList>
    </citation>
    <scope>NUCLEOTIDE SEQUENCE [LARGE SCALE GENOMIC DNA]</scope>
    <source>
        <strain evidence="1 2">DSM 23581</strain>
    </source>
</reference>
<dbReference type="EMBL" id="FNQF01000002">
    <property type="protein sequence ID" value="SDZ87694.1"/>
    <property type="molecule type" value="Genomic_DNA"/>
</dbReference>
<accession>A0A1H3WMV3</accession>
<dbReference type="Proteomes" id="UP000198820">
    <property type="component" value="Unassembled WGS sequence"/>
</dbReference>